<dbReference type="OrthoDB" id="167809at2759"/>
<proteinExistence type="inferred from homology"/>
<dbReference type="EMBL" id="QWIJ01000153">
    <property type="protein sequence ID" value="RMX86697.1"/>
    <property type="molecule type" value="Genomic_DNA"/>
</dbReference>
<keyword evidence="2" id="KW-0378">Hydrolase</keyword>
<reference evidence="4 5" key="1">
    <citation type="journal article" date="2018" name="BMC Genomics">
        <title>Genomic evidence for intraspecific hybridization in a clonal and extremely halotolerant yeast.</title>
        <authorList>
            <person name="Gostincar C."/>
            <person name="Stajich J.E."/>
            <person name="Zupancic J."/>
            <person name="Zalar P."/>
            <person name="Gunde-Cimerman N."/>
        </authorList>
    </citation>
    <scope>NUCLEOTIDE SEQUENCE [LARGE SCALE GENOMIC DNA]</scope>
    <source>
        <strain evidence="4 5">EXF-6656</strain>
    </source>
</reference>
<dbReference type="Gene3D" id="3.40.50.850">
    <property type="entry name" value="Isochorismatase-like"/>
    <property type="match status" value="1"/>
</dbReference>
<dbReference type="Pfam" id="PF00857">
    <property type="entry name" value="Isochorismatase"/>
    <property type="match status" value="1"/>
</dbReference>
<evidence type="ECO:0000256" key="1">
    <source>
        <dbReference type="ARBA" id="ARBA00006336"/>
    </source>
</evidence>
<dbReference type="Proteomes" id="UP000281245">
    <property type="component" value="Unassembled WGS sequence"/>
</dbReference>
<dbReference type="GO" id="GO:0016787">
    <property type="term" value="F:hydrolase activity"/>
    <property type="evidence" value="ECO:0007669"/>
    <property type="project" value="UniProtKB-KW"/>
</dbReference>
<dbReference type="SUPFAM" id="SSF52499">
    <property type="entry name" value="Isochorismatase-like hydrolases"/>
    <property type="match status" value="1"/>
</dbReference>
<name>A0A3M6X7D2_HORWE</name>
<evidence type="ECO:0000256" key="2">
    <source>
        <dbReference type="ARBA" id="ARBA00022801"/>
    </source>
</evidence>
<evidence type="ECO:0000313" key="5">
    <source>
        <dbReference type="Proteomes" id="UP000281245"/>
    </source>
</evidence>
<dbReference type="InterPro" id="IPR036380">
    <property type="entry name" value="Isochorismatase-like_sf"/>
</dbReference>
<protein>
    <recommendedName>
        <fullName evidence="3">Isochorismatase-like domain-containing protein</fullName>
    </recommendedName>
</protein>
<sequence>MFLPIQHGLLLSAGPTSLITSYTCHPTCIPSTVTDKHFVLDGRSAFLNLDLVNAFVEPIATCDTGREWISSVNRWIEALRDLDSPLIIFTRPYFSSAWQPELGPDSPFRGPAGKIGTAKDVQTMIYPSFPVRPERGDVVLQKTGYSAGAGNSLEQILHAQRINTVVLSGIRTGGVVASTAYRLFDLGYKVYIIANNTIEVGDRGFDDNAAFLSVALPKLPVDIITLDQALQGLQRGITAGRPLDHISTV</sequence>
<dbReference type="InterPro" id="IPR000868">
    <property type="entry name" value="Isochorismatase-like_dom"/>
</dbReference>
<dbReference type="PANTHER" id="PTHR43540">
    <property type="entry name" value="PEROXYUREIDOACRYLATE/UREIDOACRYLATE AMIDOHYDROLASE-RELATED"/>
    <property type="match status" value="1"/>
</dbReference>
<accession>A0A3M6X7D2</accession>
<dbReference type="PANTHER" id="PTHR43540:SF1">
    <property type="entry name" value="ISOCHORISMATASE HYDROLASE"/>
    <property type="match status" value="1"/>
</dbReference>
<organism evidence="4 5">
    <name type="scientific">Hortaea werneckii</name>
    <name type="common">Black yeast</name>
    <name type="synonym">Cladosporium werneckii</name>
    <dbReference type="NCBI Taxonomy" id="91943"/>
    <lineage>
        <taxon>Eukaryota</taxon>
        <taxon>Fungi</taxon>
        <taxon>Dikarya</taxon>
        <taxon>Ascomycota</taxon>
        <taxon>Pezizomycotina</taxon>
        <taxon>Dothideomycetes</taxon>
        <taxon>Dothideomycetidae</taxon>
        <taxon>Mycosphaerellales</taxon>
        <taxon>Teratosphaeriaceae</taxon>
        <taxon>Hortaea</taxon>
    </lineage>
</organism>
<dbReference type="InterPro" id="IPR050272">
    <property type="entry name" value="Isochorismatase-like_hydrls"/>
</dbReference>
<comment type="caution">
    <text evidence="4">The sequence shown here is derived from an EMBL/GenBank/DDBJ whole genome shotgun (WGS) entry which is preliminary data.</text>
</comment>
<dbReference type="AlphaFoldDB" id="A0A3M6X7D2"/>
<feature type="domain" description="Isochorismatase-like" evidence="3">
    <location>
        <begin position="44"/>
        <end position="199"/>
    </location>
</feature>
<evidence type="ECO:0000259" key="3">
    <source>
        <dbReference type="Pfam" id="PF00857"/>
    </source>
</evidence>
<comment type="similarity">
    <text evidence="1">Belongs to the isochorismatase family.</text>
</comment>
<gene>
    <name evidence="4" type="ORF">D0869_02899</name>
</gene>
<evidence type="ECO:0000313" key="4">
    <source>
        <dbReference type="EMBL" id="RMX86697.1"/>
    </source>
</evidence>